<dbReference type="InterPro" id="IPR011059">
    <property type="entry name" value="Metal-dep_hydrolase_composite"/>
</dbReference>
<keyword evidence="3" id="KW-1185">Reference proteome</keyword>
<accession>A0A2A7MYJ0</accession>
<dbReference type="GO" id="GO:0005737">
    <property type="term" value="C:cytoplasm"/>
    <property type="evidence" value="ECO:0007669"/>
    <property type="project" value="TreeGrafter"/>
</dbReference>
<evidence type="ECO:0000313" key="3">
    <source>
        <dbReference type="Proteomes" id="UP000220914"/>
    </source>
</evidence>
<dbReference type="Pfam" id="PF01979">
    <property type="entry name" value="Amidohydro_1"/>
    <property type="match status" value="1"/>
</dbReference>
<reference evidence="2 3" key="1">
    <citation type="submission" date="2017-10" db="EMBL/GenBank/DDBJ databases">
        <title>The new phylogeny of genus Mycobacterium.</title>
        <authorList>
            <person name="Tortoli E."/>
            <person name="Trovato A."/>
            <person name="Cirillo D.M."/>
        </authorList>
    </citation>
    <scope>NUCLEOTIDE SEQUENCE [LARGE SCALE GENOMIC DNA]</scope>
    <source>
        <strain evidence="2 3">CCUG37673</strain>
    </source>
</reference>
<sequence>MWSDRSSQPTKLSECSNGLGLRKNTHRYLRGLPLVTGNYDLVVSSSTIVTPNGRRSGQIGVRQGRIVTIHDDKDPVKASRRIEAGDRPVIPGVIDTHVHFRDPGFTHKEDFESGTRAAAAGGVTTVFDMPNVMPPTTNAAALRSHLENAAAKAVVDFGHNASAAEPDNIAELAAAGATAFKIWMMPGAGGSMKDTGGTSVTDRAVLYRIFEEVHRTGLPLYVHPHDHELYNLFANREKQRSGRDFRAYARAVRGGDSVILNTGVAVALEMQRSVGTRLHVLHVASRESARLVRAAKDLGRAVTAEANPYALFVTNDWSNIERLGPYALNVWTPERDAEALWAALDDGTIDVVASDHGPHTSEEKEVGWTDMFSAPAGTPFVEHYLRLFLTAVNAGRITLERVVELCCTNPAKLTGLEGRKGSIAPGADADLVVLDMDHEEVLAAANSHYRCGWASTEGMRTVGAPVITIRRGEVIMRDGKVDAEAGSGRLVTPCRGPWSER</sequence>
<dbReference type="InterPro" id="IPR050138">
    <property type="entry name" value="DHOase/Allantoinase_Hydrolase"/>
</dbReference>
<dbReference type="InterPro" id="IPR032466">
    <property type="entry name" value="Metal_Hydrolase"/>
</dbReference>
<evidence type="ECO:0000259" key="1">
    <source>
        <dbReference type="Pfam" id="PF01979"/>
    </source>
</evidence>
<dbReference type="OrthoDB" id="9803027at2"/>
<organism evidence="2 3">
    <name type="scientific">Mycolicibacterium agri</name>
    <name type="common">Mycobacterium agri</name>
    <dbReference type="NCBI Taxonomy" id="36811"/>
    <lineage>
        <taxon>Bacteria</taxon>
        <taxon>Bacillati</taxon>
        <taxon>Actinomycetota</taxon>
        <taxon>Actinomycetes</taxon>
        <taxon>Mycobacteriales</taxon>
        <taxon>Mycobacteriaceae</taxon>
        <taxon>Mycolicibacterium</taxon>
    </lineage>
</organism>
<protein>
    <submittedName>
        <fullName evidence="2">Dihydroorotase</fullName>
    </submittedName>
</protein>
<dbReference type="GO" id="GO:0004038">
    <property type="term" value="F:allantoinase activity"/>
    <property type="evidence" value="ECO:0007669"/>
    <property type="project" value="TreeGrafter"/>
</dbReference>
<dbReference type="PANTHER" id="PTHR43668:SF2">
    <property type="entry name" value="ALLANTOINASE"/>
    <property type="match status" value="1"/>
</dbReference>
<dbReference type="SUPFAM" id="SSF51556">
    <property type="entry name" value="Metallo-dependent hydrolases"/>
    <property type="match status" value="1"/>
</dbReference>
<dbReference type="InterPro" id="IPR006680">
    <property type="entry name" value="Amidohydro-rel"/>
</dbReference>
<comment type="caution">
    <text evidence="2">The sequence shown here is derived from an EMBL/GenBank/DDBJ whole genome shotgun (WGS) entry which is preliminary data.</text>
</comment>
<dbReference type="GO" id="GO:0006145">
    <property type="term" value="P:purine nucleobase catabolic process"/>
    <property type="evidence" value="ECO:0007669"/>
    <property type="project" value="TreeGrafter"/>
</dbReference>
<feature type="domain" description="Amidohydrolase-related" evidence="1">
    <location>
        <begin position="89"/>
        <end position="438"/>
    </location>
</feature>
<dbReference type="Gene3D" id="2.30.40.10">
    <property type="entry name" value="Urease, subunit C, domain 1"/>
    <property type="match status" value="1"/>
</dbReference>
<dbReference type="AlphaFoldDB" id="A0A2A7MYJ0"/>
<dbReference type="PANTHER" id="PTHR43668">
    <property type="entry name" value="ALLANTOINASE"/>
    <property type="match status" value="1"/>
</dbReference>
<name>A0A2A7MYJ0_MYCAG</name>
<dbReference type="SUPFAM" id="SSF51338">
    <property type="entry name" value="Composite domain of metallo-dependent hydrolases"/>
    <property type="match status" value="1"/>
</dbReference>
<evidence type="ECO:0000313" key="2">
    <source>
        <dbReference type="EMBL" id="PEG36805.1"/>
    </source>
</evidence>
<gene>
    <name evidence="2" type="ORF">CQY20_17790</name>
</gene>
<dbReference type="Proteomes" id="UP000220914">
    <property type="component" value="Unassembled WGS sequence"/>
</dbReference>
<dbReference type="EMBL" id="PDCP01000031">
    <property type="protein sequence ID" value="PEG36805.1"/>
    <property type="molecule type" value="Genomic_DNA"/>
</dbReference>
<proteinExistence type="predicted"/>
<dbReference type="Gene3D" id="3.20.20.140">
    <property type="entry name" value="Metal-dependent hydrolases"/>
    <property type="match status" value="1"/>
</dbReference>